<organism evidence="1 2">
    <name type="scientific">Aetokthonos hydrillicola Thurmond2011</name>
    <dbReference type="NCBI Taxonomy" id="2712845"/>
    <lineage>
        <taxon>Bacteria</taxon>
        <taxon>Bacillati</taxon>
        <taxon>Cyanobacteriota</taxon>
        <taxon>Cyanophyceae</taxon>
        <taxon>Nostocales</taxon>
        <taxon>Hapalosiphonaceae</taxon>
        <taxon>Aetokthonos</taxon>
    </lineage>
</organism>
<comment type="caution">
    <text evidence="1">The sequence shown here is derived from an EMBL/GenBank/DDBJ whole genome shotgun (WGS) entry which is preliminary data.</text>
</comment>
<sequence length="71" mass="8077">MNEPQDQLNSETKRFLSDLKAIIDALEVPMLLIGAQARLLMFDSQYKVEGRATTDWDGTSTQLITNLIFLF</sequence>
<accession>A0AAP5M7Z9</accession>
<dbReference type="RefSeq" id="WP_208342045.1">
    <property type="nucleotide sequence ID" value="NZ_CAWQFN010000056.1"/>
</dbReference>
<proteinExistence type="predicted"/>
<evidence type="ECO:0000313" key="1">
    <source>
        <dbReference type="EMBL" id="MDR9894257.1"/>
    </source>
</evidence>
<evidence type="ECO:0000313" key="2">
    <source>
        <dbReference type="Proteomes" id="UP000667802"/>
    </source>
</evidence>
<protein>
    <submittedName>
        <fullName evidence="1">Uncharacterized protein</fullName>
    </submittedName>
</protein>
<reference evidence="2" key="1">
    <citation type="journal article" date="2021" name="Science">
        <title>Hunting the eagle killer: A cyanobacterial neurotoxin causes vacuolar myelinopathy.</title>
        <authorList>
            <person name="Breinlinger S."/>
            <person name="Phillips T.J."/>
            <person name="Haram B.N."/>
            <person name="Mares J."/>
            <person name="Martinez Yerena J.A."/>
            <person name="Hrouzek P."/>
            <person name="Sobotka R."/>
            <person name="Henderson W.M."/>
            <person name="Schmieder P."/>
            <person name="Williams S.M."/>
            <person name="Lauderdale J.D."/>
            <person name="Wilde H.D."/>
            <person name="Gerrin W."/>
            <person name="Kust A."/>
            <person name="Washington J.W."/>
            <person name="Wagner C."/>
            <person name="Geier B."/>
            <person name="Liebeke M."/>
            <person name="Enke H."/>
            <person name="Niedermeyer T.H.J."/>
            <person name="Wilde S.B."/>
        </authorList>
    </citation>
    <scope>NUCLEOTIDE SEQUENCE [LARGE SCALE GENOMIC DNA]</scope>
    <source>
        <strain evidence="2">Thurmond2011</strain>
    </source>
</reference>
<name>A0AAP5M7Z9_9CYAN</name>
<gene>
    <name evidence="1" type="ORF">G7B40_006685</name>
</gene>
<dbReference type="EMBL" id="JAALHA020000002">
    <property type="protein sequence ID" value="MDR9894257.1"/>
    <property type="molecule type" value="Genomic_DNA"/>
</dbReference>
<dbReference type="AlphaFoldDB" id="A0AAP5M7Z9"/>
<keyword evidence="2" id="KW-1185">Reference proteome</keyword>
<dbReference type="Proteomes" id="UP000667802">
    <property type="component" value="Unassembled WGS sequence"/>
</dbReference>